<accession>A0A9K3PMR4</accession>
<reference evidence="1" key="1">
    <citation type="journal article" date="2021" name="Sci. Rep.">
        <title>Diploid genomic architecture of Nitzschia inconspicua, an elite biomass production diatom.</title>
        <authorList>
            <person name="Oliver A."/>
            <person name="Podell S."/>
            <person name="Pinowska A."/>
            <person name="Traller J.C."/>
            <person name="Smith S.R."/>
            <person name="McClure R."/>
            <person name="Beliaev A."/>
            <person name="Bohutskyi P."/>
            <person name="Hill E.A."/>
            <person name="Rabines A."/>
            <person name="Zheng H."/>
            <person name="Allen L.Z."/>
            <person name="Kuo A."/>
            <person name="Grigoriev I.V."/>
            <person name="Allen A.E."/>
            <person name="Hazlebeck D."/>
            <person name="Allen E.E."/>
        </authorList>
    </citation>
    <scope>NUCLEOTIDE SEQUENCE</scope>
    <source>
        <strain evidence="1">Hildebrandi</strain>
    </source>
</reference>
<dbReference type="Proteomes" id="UP000693970">
    <property type="component" value="Unassembled WGS sequence"/>
</dbReference>
<name>A0A9K3PMR4_9STRA</name>
<sequence length="82" mass="9622">MPIEACSIIRLMWDHCYKEWNTRNKARHEKDTETRNLLCVMTRKGPWTFGHFLQPQDEVLPPSPTPVLLSNSGSLLEDHFRT</sequence>
<organism evidence="1 2">
    <name type="scientific">Nitzschia inconspicua</name>
    <dbReference type="NCBI Taxonomy" id="303405"/>
    <lineage>
        <taxon>Eukaryota</taxon>
        <taxon>Sar</taxon>
        <taxon>Stramenopiles</taxon>
        <taxon>Ochrophyta</taxon>
        <taxon>Bacillariophyta</taxon>
        <taxon>Bacillariophyceae</taxon>
        <taxon>Bacillariophycidae</taxon>
        <taxon>Bacillariales</taxon>
        <taxon>Bacillariaceae</taxon>
        <taxon>Nitzschia</taxon>
    </lineage>
</organism>
<evidence type="ECO:0000313" key="2">
    <source>
        <dbReference type="Proteomes" id="UP000693970"/>
    </source>
</evidence>
<dbReference type="AlphaFoldDB" id="A0A9K3PMR4"/>
<gene>
    <name evidence="1" type="ORF">IV203_008499</name>
</gene>
<keyword evidence="2" id="KW-1185">Reference proteome</keyword>
<protein>
    <submittedName>
        <fullName evidence="1">Uncharacterized protein</fullName>
    </submittedName>
</protein>
<comment type="caution">
    <text evidence="1">The sequence shown here is derived from an EMBL/GenBank/DDBJ whole genome shotgun (WGS) entry which is preliminary data.</text>
</comment>
<proteinExistence type="predicted"/>
<evidence type="ECO:0000313" key="1">
    <source>
        <dbReference type="EMBL" id="KAG7352451.1"/>
    </source>
</evidence>
<reference evidence="1" key="2">
    <citation type="submission" date="2021-04" db="EMBL/GenBank/DDBJ databases">
        <authorList>
            <person name="Podell S."/>
        </authorList>
    </citation>
    <scope>NUCLEOTIDE SEQUENCE</scope>
    <source>
        <strain evidence="1">Hildebrandi</strain>
    </source>
</reference>
<dbReference type="EMBL" id="JAGRRH010000017">
    <property type="protein sequence ID" value="KAG7352451.1"/>
    <property type="molecule type" value="Genomic_DNA"/>
</dbReference>